<dbReference type="Pfam" id="PF13449">
    <property type="entry name" value="Phytase-like"/>
    <property type="match status" value="1"/>
</dbReference>
<dbReference type="OrthoDB" id="425936at2759"/>
<accession>A0A427XQD3</accession>
<protein>
    <recommendedName>
        <fullName evidence="2">Phytase-like domain-containing protein</fullName>
    </recommendedName>
</protein>
<feature type="domain" description="Phytase-like" evidence="2">
    <location>
        <begin position="602"/>
        <end position="810"/>
    </location>
</feature>
<dbReference type="AlphaFoldDB" id="A0A427XQD3"/>
<evidence type="ECO:0000256" key="1">
    <source>
        <dbReference type="SAM" id="MobiDB-lite"/>
    </source>
</evidence>
<sequence length="919" mass="95646">MLSLLLLLPALVAAAPAPRLHAARTLLSGRSIQENELVSRADASIPPEYLLKAALGSLSGNELLTSVTFATSSNSKTAGTLVAGTAGQKLGLTDSDSFSLLNGTSFANYSLPHVDGATEVCTYFFLQNGEVEVHVPVLERESFELTTFLATVKISFSDMLAMTCFFIHDLDIQTSGSPVVTGGSDLTSSAAAPQSSSNSHWSASAASSTSRASLSHSSAQGSPSTTASSSSRGHSTSYSSTTTGGHAISTVPSTSVPLPSTSADLSPASSSSDAPGSVTASSWESVTSASTSEAPNYSTASGSVSLTSASASPSETISSSASTFTDAPTSNDSTAPSSSTTSTGPTESGTANDSATSSSRSTSTESTESTTPTGPVTPSSSSTATEPTESTTPTGSVAPTSSTTPAESTESTTPTGSVAPTSSTTPTESTESATPTESATSTISSSAPNSTIPTLTEPLAAYQTNTTFNGQTFISKGLVGFGAIAGDAVDSQGETIGGIGSAIRLESLTRVNSTTYTGRMIVQPDRGWNRVSTVNYIARQHAIDFTLTPYYNSTNLEYQAAKSSFDLTYASTVLYKESDGTDTTGLDSLTYRNGSVPIPIPSVDFDRISTDAEGLVINPDGSFWMSDEYGPYIYKYSADGVLVTVIEPPAAFLPRLNGSLYFSANSDTAPTEGRSQNQGFEGLTSNAAGTKLYALLQSSLLQDAPASDDGRYTRLLAYDVSGDQPVLEHAYVVELPVTNGKSKTLGQSEFHYISDDTFVVLARDGKGGGSDTAEAKNKRFYLFTTSEATDIAGTTYTDDYTPVAPDNVLSSNLTAASVTPWVDILDDTQLARFGLYNGDTNSTFSVSMINTKWESIAFASCQDPDYPDDYFLFSFSDNDFITLSGEMAGSAYSDDEAGYTLDNQALVWRVTVPYSLQDA</sequence>
<dbReference type="EMBL" id="RSCE01000007">
    <property type="protein sequence ID" value="RSH81059.1"/>
    <property type="molecule type" value="Genomic_DNA"/>
</dbReference>
<feature type="region of interest" description="Disordered" evidence="1">
    <location>
        <begin position="183"/>
        <end position="452"/>
    </location>
</feature>
<dbReference type="Proteomes" id="UP000279236">
    <property type="component" value="Unassembled WGS sequence"/>
</dbReference>
<reference evidence="3 4" key="1">
    <citation type="submission" date="2018-11" db="EMBL/GenBank/DDBJ databases">
        <title>Genome sequence of Apiotrichum porosum DSM 27194.</title>
        <authorList>
            <person name="Aliyu H."/>
            <person name="Gorte O."/>
            <person name="Ochsenreither K."/>
        </authorList>
    </citation>
    <scope>NUCLEOTIDE SEQUENCE [LARGE SCALE GENOMIC DNA]</scope>
    <source>
        <strain evidence="3 4">DSM 27194</strain>
    </source>
</reference>
<proteinExistence type="predicted"/>
<dbReference type="PANTHER" id="PTHR37957:SF1">
    <property type="entry name" value="PHYTASE-LIKE DOMAIN-CONTAINING PROTEIN"/>
    <property type="match status" value="1"/>
</dbReference>
<dbReference type="GeneID" id="39593036"/>
<name>A0A427XQD3_9TREE</name>
<gene>
    <name evidence="3" type="ORF">EHS24_008493</name>
</gene>
<evidence type="ECO:0000313" key="4">
    <source>
        <dbReference type="Proteomes" id="UP000279236"/>
    </source>
</evidence>
<dbReference type="SUPFAM" id="SSF101898">
    <property type="entry name" value="NHL repeat"/>
    <property type="match status" value="1"/>
</dbReference>
<keyword evidence="4" id="KW-1185">Reference proteome</keyword>
<comment type="caution">
    <text evidence="3">The sequence shown here is derived from an EMBL/GenBank/DDBJ whole genome shotgun (WGS) entry which is preliminary data.</text>
</comment>
<evidence type="ECO:0000259" key="2">
    <source>
        <dbReference type="Pfam" id="PF13449"/>
    </source>
</evidence>
<feature type="compositionally biased region" description="Low complexity" evidence="1">
    <location>
        <begin position="188"/>
        <end position="452"/>
    </location>
</feature>
<organism evidence="3 4">
    <name type="scientific">Apiotrichum porosum</name>
    <dbReference type="NCBI Taxonomy" id="105984"/>
    <lineage>
        <taxon>Eukaryota</taxon>
        <taxon>Fungi</taxon>
        <taxon>Dikarya</taxon>
        <taxon>Basidiomycota</taxon>
        <taxon>Agaricomycotina</taxon>
        <taxon>Tremellomycetes</taxon>
        <taxon>Trichosporonales</taxon>
        <taxon>Trichosporonaceae</taxon>
        <taxon>Apiotrichum</taxon>
    </lineage>
</organism>
<dbReference type="STRING" id="105984.A0A427XQD3"/>
<evidence type="ECO:0000313" key="3">
    <source>
        <dbReference type="EMBL" id="RSH81059.1"/>
    </source>
</evidence>
<dbReference type="InterPro" id="IPR027372">
    <property type="entry name" value="Phytase-like_dom"/>
</dbReference>
<dbReference type="RefSeq" id="XP_028475778.1">
    <property type="nucleotide sequence ID" value="XM_028623804.1"/>
</dbReference>
<dbReference type="PANTHER" id="PTHR37957">
    <property type="entry name" value="BLR7070 PROTEIN"/>
    <property type="match status" value="1"/>
</dbReference>